<dbReference type="EMBL" id="CAADJD010000021">
    <property type="protein sequence ID" value="VFS70695.1"/>
    <property type="molecule type" value="Genomic_DNA"/>
</dbReference>
<sequence length="54" mass="6122">MKQDIYPAVARLENVSQHFGATTALRDITLTPALPLYGGPDWPRRRRQIPACCR</sequence>
<accession>A0A485BAN7</accession>
<protein>
    <submittedName>
        <fullName evidence="1">Uncharacterized protein</fullName>
    </submittedName>
</protein>
<name>A0A485BAN7_KLUCR</name>
<organism evidence="1 2">
    <name type="scientific">Kluyvera cryocrescens</name>
    <name type="common">Kluyvera citrophila</name>
    <dbReference type="NCBI Taxonomy" id="580"/>
    <lineage>
        <taxon>Bacteria</taxon>
        <taxon>Pseudomonadati</taxon>
        <taxon>Pseudomonadota</taxon>
        <taxon>Gammaproteobacteria</taxon>
        <taxon>Enterobacterales</taxon>
        <taxon>Enterobacteriaceae</taxon>
        <taxon>Kluyvera</taxon>
    </lineage>
</organism>
<evidence type="ECO:0000313" key="2">
    <source>
        <dbReference type="Proteomes" id="UP000401081"/>
    </source>
</evidence>
<evidence type="ECO:0000313" key="1">
    <source>
        <dbReference type="EMBL" id="VFS70695.1"/>
    </source>
</evidence>
<proteinExistence type="predicted"/>
<keyword evidence="2" id="KW-1185">Reference proteome</keyword>
<dbReference type="Proteomes" id="UP000401081">
    <property type="component" value="Unassembled WGS sequence"/>
</dbReference>
<gene>
    <name evidence="1" type="ORF">NCTC12993_04452</name>
</gene>
<dbReference type="AlphaFoldDB" id="A0A485BAN7"/>
<reference evidence="1 2" key="1">
    <citation type="submission" date="2019-03" db="EMBL/GenBank/DDBJ databases">
        <authorList>
            <consortium name="Pathogen Informatics"/>
        </authorList>
    </citation>
    <scope>NUCLEOTIDE SEQUENCE [LARGE SCALE GENOMIC DNA]</scope>
    <source>
        <strain evidence="1 2">NCTC12993</strain>
    </source>
</reference>